<evidence type="ECO:0000313" key="1">
    <source>
        <dbReference type="EMBL" id="MXU88349.1"/>
    </source>
</evidence>
<name>A0A6B0U777_IXORI</name>
<organism evidence="1">
    <name type="scientific">Ixodes ricinus</name>
    <name type="common">Common tick</name>
    <name type="synonym">Acarus ricinus</name>
    <dbReference type="NCBI Taxonomy" id="34613"/>
    <lineage>
        <taxon>Eukaryota</taxon>
        <taxon>Metazoa</taxon>
        <taxon>Ecdysozoa</taxon>
        <taxon>Arthropoda</taxon>
        <taxon>Chelicerata</taxon>
        <taxon>Arachnida</taxon>
        <taxon>Acari</taxon>
        <taxon>Parasitiformes</taxon>
        <taxon>Ixodida</taxon>
        <taxon>Ixodoidea</taxon>
        <taxon>Ixodidae</taxon>
        <taxon>Ixodinae</taxon>
        <taxon>Ixodes</taxon>
    </lineage>
</organism>
<reference evidence="1" key="1">
    <citation type="submission" date="2019-12" db="EMBL/GenBank/DDBJ databases">
        <title>An insight into the sialome of adult female Ixodes ricinus ticks feeding for 6 days.</title>
        <authorList>
            <person name="Perner J."/>
            <person name="Ribeiro J.M.C."/>
        </authorList>
    </citation>
    <scope>NUCLEOTIDE SEQUENCE</scope>
    <source>
        <strain evidence="1">Semi-engorged</strain>
        <tissue evidence="1">Salivary glands</tissue>
    </source>
</reference>
<proteinExistence type="predicted"/>
<protein>
    <submittedName>
        <fullName evidence="1">Uncharacterized protein</fullName>
    </submittedName>
</protein>
<sequence length="101" mass="10614">MPVVGLASCASCYVSSNQAVAQNNRTARAMMLSGCMRVAGASWTDLGAIPVLPVPSLLLARAQHGFPGATQSCLTLANVTYAAKKKKKVSITVFICSLWIQ</sequence>
<dbReference type="EMBL" id="GIFC01006266">
    <property type="protein sequence ID" value="MXU88349.1"/>
    <property type="molecule type" value="Transcribed_RNA"/>
</dbReference>
<dbReference type="AlphaFoldDB" id="A0A6B0U777"/>
<accession>A0A6B0U777</accession>